<dbReference type="EC" id="2.3.1.267" evidence="5"/>
<evidence type="ECO:0000259" key="4">
    <source>
        <dbReference type="PROSITE" id="PS51186"/>
    </source>
</evidence>
<keyword evidence="1 5" id="KW-0808">Transferase</keyword>
<dbReference type="GO" id="GO:0008999">
    <property type="term" value="F:protein-N-terminal-alanine acetyltransferase activity"/>
    <property type="evidence" value="ECO:0007669"/>
    <property type="project" value="UniProtKB-EC"/>
</dbReference>
<dbReference type="AlphaFoldDB" id="A0A7W6BUQ5"/>
<dbReference type="InterPro" id="IPR016181">
    <property type="entry name" value="Acyl_CoA_acyltransferase"/>
</dbReference>
<evidence type="ECO:0000256" key="3">
    <source>
        <dbReference type="ARBA" id="ARBA00038502"/>
    </source>
</evidence>
<evidence type="ECO:0000256" key="2">
    <source>
        <dbReference type="ARBA" id="ARBA00023315"/>
    </source>
</evidence>
<dbReference type="GO" id="GO:0005737">
    <property type="term" value="C:cytoplasm"/>
    <property type="evidence" value="ECO:0007669"/>
    <property type="project" value="TreeGrafter"/>
</dbReference>
<comment type="caution">
    <text evidence="5">The sequence shown here is derived from an EMBL/GenBank/DDBJ whole genome shotgun (WGS) entry which is preliminary data.</text>
</comment>
<proteinExistence type="inferred from homology"/>
<evidence type="ECO:0000313" key="5">
    <source>
        <dbReference type="EMBL" id="MBB3935035.1"/>
    </source>
</evidence>
<keyword evidence="6" id="KW-1185">Reference proteome</keyword>
<dbReference type="Proteomes" id="UP000531216">
    <property type="component" value="Unassembled WGS sequence"/>
</dbReference>
<protein>
    <submittedName>
        <fullName evidence="5">Ribosomal-protein-alanine N-acetyltransferase</fullName>
        <ecNumber evidence="5">2.3.1.267</ecNumber>
    </submittedName>
</protein>
<dbReference type="PANTHER" id="PTHR43792">
    <property type="entry name" value="GNAT FAMILY, PUTATIVE (AFU_ORTHOLOGUE AFUA_3G00765)-RELATED-RELATED"/>
    <property type="match status" value="1"/>
</dbReference>
<evidence type="ECO:0000256" key="1">
    <source>
        <dbReference type="ARBA" id="ARBA00022679"/>
    </source>
</evidence>
<gene>
    <name evidence="5" type="ORF">GGR05_001163</name>
</gene>
<keyword evidence="2 5" id="KW-0012">Acyltransferase</keyword>
<sequence length="202" mass="23162">MAFFDWVQPAAQPVLTGPGVLLRLPRAADYEAWRDLRARSRAFLTPWEPSWTVDELHRSSYRLRLRRYRLDARQRTSYTYFVFDRDGAVLMGGLTLGRIQRGVAQTGTLGYWMGQPFAGRGIMTQAVEAVMEFAFEVLRLHRLEAACLPRNAASIRLLEKSGFSREGHLRQYLKIAGVWEDHLLYSILSDDRMLGRIPPSAC</sequence>
<feature type="domain" description="N-acetyltransferase" evidence="4">
    <location>
        <begin position="20"/>
        <end position="185"/>
    </location>
</feature>
<dbReference type="PROSITE" id="PS51186">
    <property type="entry name" value="GNAT"/>
    <property type="match status" value="1"/>
</dbReference>
<comment type="similarity">
    <text evidence="3">Belongs to the acetyltransferase family. RimJ subfamily.</text>
</comment>
<reference evidence="5 6" key="1">
    <citation type="submission" date="2020-08" db="EMBL/GenBank/DDBJ databases">
        <title>Genomic Encyclopedia of Type Strains, Phase IV (KMG-IV): sequencing the most valuable type-strain genomes for metagenomic binning, comparative biology and taxonomic classification.</title>
        <authorList>
            <person name="Goeker M."/>
        </authorList>
    </citation>
    <scope>NUCLEOTIDE SEQUENCE [LARGE SCALE GENOMIC DNA]</scope>
    <source>
        <strain evidence="5 6">DSM 25024</strain>
    </source>
</reference>
<dbReference type="PANTHER" id="PTHR43792:SF8">
    <property type="entry name" value="[RIBOSOMAL PROTEIN US5]-ALANINE N-ACETYLTRANSFERASE"/>
    <property type="match status" value="1"/>
</dbReference>
<accession>A0A7W6BUQ5</accession>
<dbReference type="RefSeq" id="WP_090960097.1">
    <property type="nucleotide sequence ID" value="NZ_FOOA01000002.1"/>
</dbReference>
<dbReference type="OrthoDB" id="9801669at2"/>
<evidence type="ECO:0000313" key="6">
    <source>
        <dbReference type="Proteomes" id="UP000531216"/>
    </source>
</evidence>
<dbReference type="Pfam" id="PF13302">
    <property type="entry name" value="Acetyltransf_3"/>
    <property type="match status" value="1"/>
</dbReference>
<dbReference type="EMBL" id="JACIDO010000002">
    <property type="protein sequence ID" value="MBB3935035.1"/>
    <property type="molecule type" value="Genomic_DNA"/>
</dbReference>
<dbReference type="Gene3D" id="3.40.630.30">
    <property type="match status" value="1"/>
</dbReference>
<dbReference type="SUPFAM" id="SSF55729">
    <property type="entry name" value="Acyl-CoA N-acyltransferases (Nat)"/>
    <property type="match status" value="1"/>
</dbReference>
<organism evidence="5 6">
    <name type="scientific">Aureimonas phyllosphaerae</name>
    <dbReference type="NCBI Taxonomy" id="1166078"/>
    <lineage>
        <taxon>Bacteria</taxon>
        <taxon>Pseudomonadati</taxon>
        <taxon>Pseudomonadota</taxon>
        <taxon>Alphaproteobacteria</taxon>
        <taxon>Hyphomicrobiales</taxon>
        <taxon>Aurantimonadaceae</taxon>
        <taxon>Aureimonas</taxon>
    </lineage>
</organism>
<name>A0A7W6BUQ5_9HYPH</name>
<dbReference type="InterPro" id="IPR051531">
    <property type="entry name" value="N-acetyltransferase"/>
</dbReference>
<dbReference type="InterPro" id="IPR000182">
    <property type="entry name" value="GNAT_dom"/>
</dbReference>